<dbReference type="PROSITE" id="PS00330">
    <property type="entry name" value="HEMOLYSIN_CALCIUM"/>
    <property type="match status" value="2"/>
</dbReference>
<dbReference type="GO" id="GO:0016020">
    <property type="term" value="C:membrane"/>
    <property type="evidence" value="ECO:0007669"/>
    <property type="project" value="InterPro"/>
</dbReference>
<dbReference type="InterPro" id="IPR028994">
    <property type="entry name" value="Integrin_alpha_N"/>
</dbReference>
<dbReference type="InterPro" id="IPR013517">
    <property type="entry name" value="FG-GAP"/>
</dbReference>
<dbReference type="InterPro" id="IPR038081">
    <property type="entry name" value="CalX-like_sf"/>
</dbReference>
<dbReference type="Gene3D" id="2.60.40.2030">
    <property type="match status" value="3"/>
</dbReference>
<feature type="region of interest" description="Disordered" evidence="4">
    <location>
        <begin position="2130"/>
        <end position="2149"/>
    </location>
</feature>
<proteinExistence type="predicted"/>
<dbReference type="InterPro" id="IPR001343">
    <property type="entry name" value="Hemolysn_Ca-bd"/>
</dbReference>
<evidence type="ECO:0000256" key="1">
    <source>
        <dbReference type="ARBA" id="ARBA00022729"/>
    </source>
</evidence>
<comment type="caution">
    <text evidence="6">The sequence shown here is derived from an EMBL/GenBank/DDBJ whole genome shotgun (WGS) entry which is preliminary data.</text>
</comment>
<keyword evidence="3" id="KW-0106">Calcium</keyword>
<dbReference type="Pfam" id="PF03160">
    <property type="entry name" value="Calx-beta"/>
    <property type="match status" value="3"/>
</dbReference>
<dbReference type="SMART" id="SM00237">
    <property type="entry name" value="Calx_beta"/>
    <property type="match status" value="2"/>
</dbReference>
<dbReference type="InterPro" id="IPR003644">
    <property type="entry name" value="Calx_beta"/>
</dbReference>
<keyword evidence="1" id="KW-0732">Signal</keyword>
<dbReference type="Gene3D" id="2.130.10.130">
    <property type="entry name" value="Integrin alpha, N-terminal"/>
    <property type="match status" value="1"/>
</dbReference>
<keyword evidence="2" id="KW-0677">Repeat</keyword>
<evidence type="ECO:0000313" key="7">
    <source>
        <dbReference type="Proteomes" id="UP000319143"/>
    </source>
</evidence>
<dbReference type="EMBL" id="SJPV01000009">
    <property type="protein sequence ID" value="TWU33868.1"/>
    <property type="molecule type" value="Genomic_DNA"/>
</dbReference>
<keyword evidence="7" id="KW-1185">Reference proteome</keyword>
<dbReference type="PRINTS" id="PR00313">
    <property type="entry name" value="CABNDNGRPT"/>
</dbReference>
<evidence type="ECO:0000313" key="6">
    <source>
        <dbReference type="EMBL" id="TWU33868.1"/>
    </source>
</evidence>
<sequence>MKRVRKSLLSLRRSRETRRDKNRSVLARKIQFERMEDRRLLAVMAIGDAMATEGPVGNTAVLSFPVTLSEAAAVDISFEYQTQDGSATAGGDFQGVATPATFTMAAGQVSGSIEITVNGDATVEQDETFELIVGNLQTNGTNVTLAGTGVLVSEGFVDSGQRLGSELSTDVLLGDLDGDGDLDAFAVNRLGAGHSVWLNQGGDQLGVEGEYLVDSQGLGGGSISMDGALGDIDGDGDLDVLVSNFSGRFEAIVPDQIWLNNGSGQFTAGQALSANNSGQSVELADVDGNGSLDAILGGANGLAELWLNQAGTFAKEFSFPTQGFQAIDIGSADVDNDGDIDVVFGYGTGFGNEVYLNQGFSQGGTQGTFVLDSTFGPHSYVTALELGDLNGDGFVDAFVGRSKTGRFTSLDAPSVVFLNDGSGKFVDTGQSLTAYPSDPTSTTFKTGDVKLGDVDNDGDLDAFLVTFFSNVTPSSINSVVYLNDGSGTFSDSGKLLGSNVAGFSVALGDLDGDGNLDAFVGNSGPNAVWVNDAVVFATGTIVNDDQATLEIGDASVVEGNSGPTVLSFPVTLSAPVDVNVSLDYATQDGSALADGDYIANTGTLTIIAGETTGTIDITVNGDNDVELDETLQIILDNLQAGGRDVTLVGTGTLPIGGSPAEFISNGQSFGSDVTQQAVLGDLDGDGDLDVYVANGFTATSPAQADQVLINQGGSQGGTAGQFVDSGRAIGDSLSRDVALGDVDGDGDLDAYVATGFGPDKLLINQGGSQGGTPGEFIDSGQALDNIGSGNFGVSLDDVDGDGDLDAVLVSDRLKVWFNQGGRQNGTLGQFVDSGQDLESPRTWGGVAVGDLDGDGDLDIFTANKYDRPNRVFTNDGLGVFTDSGQRIGDSDARGQVVLGDVDGDGDLDAFVANDGGGPVAINSRLFINQGGSQNGTEGEFVDSGQVLGRADGVSLGDLDGDGDLDAFLASRINQGGTPDTVWLNDGAGVYTVTSQQLGSSFGLNVSLGDLDLDGDLDAFVANNNNPNEVWLNQGIPVPGVTATGTITNDDSAVVSIGDASIVEGNTGTTVLSFPVTLDYPVDVPVSVDYTTQDGTAQDSDPATEDNDYVFQSGTLTIPASATTGTIDITVNGDNDVELDETLQIILDNLQAGGRDVTLVGTGSPAEFISNGQSFGSDVTQQAVLGDLDGDGDLDVYVANGFTATSPAQADQVLINQGGSQGGTAGQFVDSGRAIGDSLSRDVALGDVDGDGDLDAYVATGFGPDKLLINQGGSQGGTPGEFIDSGQALDNIGSGNFGVSLDDVDGDGDLDAVLVSDRLKVWFNQGGRQNGTLGQFVDSGQDLESPRTWGGVAVGDLDGDGDLDIFTANKYDRPNRVFTNDGLGVFTDSGQRIGDSDARGQVVLGDVDGDGDLDAFVANDGGGPVAINSRLFINQGGSQNGTEGEFVDSGQVLGRADGVSLGDLDGDGDLDAFLASRINQGGTPDTVWLNDGAGVYTVTSQQLGSSYGLNVSLGDLDLDGDLDAFVANYNNPNEVWLNQGIPVSALTAIGTIANDDFSTAPTGADGSITTDEDSTYTFASNDFGFSDLDDDAFNGVLITTLPATGTLKLSGTAVAADALVTAADIANLTYEPVANLNGSTSFTFQVQDDGSANNLDLSPNTLTIDIASVNDAPAGTDGSVATNEDTVYTFASSDFGFTDPIDSGSAAGADAFNGVLITTLPASGTLKLSGAAVSAGDLVTVADIANLTYEPAANVNGSTSFTFQVEDDGSGNNLDLSPNTLTVNIGSVNDAPAGTDGSVATSEDTTYTFASNDFGFTDPIDSGSTAGADAFNGVLITTLPATGTLKLSGAAVSAGDLVTVADIANLTYEPAANVNGSTSFTFQVQDDGGGNNLDLSPNTLTVNIASVNDAPAGTDGNVATNEDTTYTFASSDFGFTDPIDSGSAAGADAFNGVLITTLPATGTLKLSGAAVSAGDLVTVADIANLTYEPAANGNGSTSFTFQVEDDGSGNNLDLSPNTLTIDIASVNDAPTHTVPAGQTTDEISLLTISDLSVSDVDVDETSLGEMVTTLSVAQGTLTVSGSGLSSVVGNNSDIVVLTGTLSAINATLGNNVTYLANVGFTGGDTLTITTNDQGNTGADPGLTGGAGSEQDTDTVEITVNSLAEVSVTIIDCFCGGNGKALLVKGSASDDKIDVKFGSHDGDFKVYIKTKSMDGPKDMGRFKFKGSDAAINKVIVYGLDGNDNIKVHSDLDVDAWIFGGDGNDKLRGGKGHDVLIGGDGDDKLDGKSGRDLLIGGLGADRLRGQRDEDILIGGETPIDNRLASICDTMNLWTQTDVDMDGDDDQDDLTLRAASIRDAYFVGMNASDGSRDYLDGGSGSDWFIADTEIDCDRVKDHKDDIFGIDTDWFSLD</sequence>
<dbReference type="Pfam" id="PF13517">
    <property type="entry name" value="FG-GAP_3"/>
    <property type="match status" value="9"/>
</dbReference>
<accession>A0A5C6DAY0</accession>
<dbReference type="InterPro" id="IPR011049">
    <property type="entry name" value="Serralysin-like_metalloprot_C"/>
</dbReference>
<feature type="domain" description="Calx-beta" evidence="5">
    <location>
        <begin position="1042"/>
        <end position="1147"/>
    </location>
</feature>
<organism evidence="6 7">
    <name type="scientific">Novipirellula artificiosorum</name>
    <dbReference type="NCBI Taxonomy" id="2528016"/>
    <lineage>
        <taxon>Bacteria</taxon>
        <taxon>Pseudomonadati</taxon>
        <taxon>Planctomycetota</taxon>
        <taxon>Planctomycetia</taxon>
        <taxon>Pirellulales</taxon>
        <taxon>Pirellulaceae</taxon>
        <taxon>Novipirellula</taxon>
    </lineage>
</organism>
<dbReference type="PANTHER" id="PTHR46580">
    <property type="entry name" value="SENSOR KINASE-RELATED"/>
    <property type="match status" value="1"/>
</dbReference>
<gene>
    <name evidence="6" type="ORF">Poly41_48680</name>
</gene>
<dbReference type="PANTHER" id="PTHR46580:SF4">
    <property type="entry name" value="ATP_GTP-BINDING PROTEIN"/>
    <property type="match status" value="1"/>
</dbReference>
<evidence type="ECO:0000256" key="2">
    <source>
        <dbReference type="ARBA" id="ARBA00022737"/>
    </source>
</evidence>
<feature type="region of interest" description="Disordered" evidence="4">
    <location>
        <begin position="1"/>
        <end position="22"/>
    </location>
</feature>
<feature type="compositionally biased region" description="Basic and acidic residues" evidence="4">
    <location>
        <begin position="13"/>
        <end position="22"/>
    </location>
</feature>
<dbReference type="Proteomes" id="UP000319143">
    <property type="component" value="Unassembled WGS sequence"/>
</dbReference>
<evidence type="ECO:0000259" key="5">
    <source>
        <dbReference type="SMART" id="SM00237"/>
    </source>
</evidence>
<dbReference type="SUPFAM" id="SSF51120">
    <property type="entry name" value="beta-Roll"/>
    <property type="match status" value="1"/>
</dbReference>
<dbReference type="SUPFAM" id="SSF69318">
    <property type="entry name" value="Integrin alpha N-terminal domain"/>
    <property type="match status" value="5"/>
</dbReference>
<protein>
    <submittedName>
        <fullName evidence="6">FG-GAP repeat protein</fullName>
    </submittedName>
</protein>
<evidence type="ECO:0000256" key="3">
    <source>
        <dbReference type="ARBA" id="ARBA00022837"/>
    </source>
</evidence>
<dbReference type="InterPro" id="IPR018511">
    <property type="entry name" value="Hemolysin-typ_Ca-bd_CS"/>
</dbReference>
<feature type="domain" description="Calx-beta" evidence="5">
    <location>
        <begin position="537"/>
        <end position="636"/>
    </location>
</feature>
<dbReference type="GO" id="GO:0007154">
    <property type="term" value="P:cell communication"/>
    <property type="evidence" value="ECO:0007669"/>
    <property type="project" value="InterPro"/>
</dbReference>
<evidence type="ECO:0000256" key="4">
    <source>
        <dbReference type="SAM" id="MobiDB-lite"/>
    </source>
</evidence>
<dbReference type="Pfam" id="PF00353">
    <property type="entry name" value="HemolysinCabind"/>
    <property type="match status" value="1"/>
</dbReference>
<dbReference type="OrthoDB" id="5287961at2"/>
<name>A0A5C6DAY0_9BACT</name>
<dbReference type="SUPFAM" id="SSF141072">
    <property type="entry name" value="CalX-like"/>
    <property type="match status" value="1"/>
</dbReference>
<reference evidence="6 7" key="1">
    <citation type="submission" date="2019-02" db="EMBL/GenBank/DDBJ databases">
        <title>Deep-cultivation of Planctomycetes and their phenomic and genomic characterization uncovers novel biology.</title>
        <authorList>
            <person name="Wiegand S."/>
            <person name="Jogler M."/>
            <person name="Boedeker C."/>
            <person name="Pinto D."/>
            <person name="Vollmers J."/>
            <person name="Rivas-Marin E."/>
            <person name="Kohn T."/>
            <person name="Peeters S.H."/>
            <person name="Heuer A."/>
            <person name="Rast P."/>
            <person name="Oberbeckmann S."/>
            <person name="Bunk B."/>
            <person name="Jeske O."/>
            <person name="Meyerdierks A."/>
            <person name="Storesund J.E."/>
            <person name="Kallscheuer N."/>
            <person name="Luecker S."/>
            <person name="Lage O.M."/>
            <person name="Pohl T."/>
            <person name="Merkel B.J."/>
            <person name="Hornburger P."/>
            <person name="Mueller R.-W."/>
            <person name="Bruemmer F."/>
            <person name="Labrenz M."/>
            <person name="Spormann A.M."/>
            <person name="Op Den Camp H."/>
            <person name="Overmann J."/>
            <person name="Amann R."/>
            <person name="Jetten M.S.M."/>
            <person name="Mascher T."/>
            <person name="Medema M.H."/>
            <person name="Devos D.P."/>
            <person name="Kaster A.-K."/>
            <person name="Ovreas L."/>
            <person name="Rohde M."/>
            <person name="Galperin M.Y."/>
            <person name="Jogler C."/>
        </authorList>
    </citation>
    <scope>NUCLEOTIDE SEQUENCE [LARGE SCALE GENOMIC DNA]</scope>
    <source>
        <strain evidence="6 7">Poly41</strain>
    </source>
</reference>
<dbReference type="GO" id="GO:0005509">
    <property type="term" value="F:calcium ion binding"/>
    <property type="evidence" value="ECO:0007669"/>
    <property type="project" value="InterPro"/>
</dbReference>